<accession>A0ACB1AAD4</accession>
<gene>
    <name evidence="1" type="ORF">MENTE1834_LOCUS34672</name>
</gene>
<dbReference type="EMBL" id="CAVMJV010000063">
    <property type="protein sequence ID" value="CAK5087143.1"/>
    <property type="molecule type" value="Genomic_DNA"/>
</dbReference>
<sequence>MTSTSISVVIFYIPNHSTFFTFFGVVAKIRTDVMVEAVLVDKFLRAPITMFEVVIQRVAWVVGTDSGAIGASCCTCSRMILWFVVNHFTGKAIWLTE</sequence>
<comment type="caution">
    <text evidence="1">The sequence shown here is derived from an EMBL/GenBank/DDBJ whole genome shotgun (WGS) entry which is preliminary data.</text>
</comment>
<protein>
    <submittedName>
        <fullName evidence="1">Uncharacterized protein</fullName>
    </submittedName>
</protein>
<keyword evidence="2" id="KW-1185">Reference proteome</keyword>
<name>A0ACB1AAD4_MELEN</name>
<proteinExistence type="predicted"/>
<evidence type="ECO:0000313" key="1">
    <source>
        <dbReference type="EMBL" id="CAK5087143.1"/>
    </source>
</evidence>
<organism evidence="1 2">
    <name type="scientific">Meloidogyne enterolobii</name>
    <name type="common">Root-knot nematode worm</name>
    <name type="synonym">Meloidogyne mayaguensis</name>
    <dbReference type="NCBI Taxonomy" id="390850"/>
    <lineage>
        <taxon>Eukaryota</taxon>
        <taxon>Metazoa</taxon>
        <taxon>Ecdysozoa</taxon>
        <taxon>Nematoda</taxon>
        <taxon>Chromadorea</taxon>
        <taxon>Rhabditida</taxon>
        <taxon>Tylenchina</taxon>
        <taxon>Tylenchomorpha</taxon>
        <taxon>Tylenchoidea</taxon>
        <taxon>Meloidogynidae</taxon>
        <taxon>Meloidogyninae</taxon>
        <taxon>Meloidogyne</taxon>
    </lineage>
</organism>
<dbReference type="Proteomes" id="UP001497535">
    <property type="component" value="Unassembled WGS sequence"/>
</dbReference>
<evidence type="ECO:0000313" key="2">
    <source>
        <dbReference type="Proteomes" id="UP001497535"/>
    </source>
</evidence>
<reference evidence="1" key="1">
    <citation type="submission" date="2023-11" db="EMBL/GenBank/DDBJ databases">
        <authorList>
            <person name="Poullet M."/>
        </authorList>
    </citation>
    <scope>NUCLEOTIDE SEQUENCE</scope>
    <source>
        <strain evidence="1">E1834</strain>
    </source>
</reference>